<organism evidence="2 3">
    <name type="scientific">Duganella margarita</name>
    <dbReference type="NCBI Taxonomy" id="2692170"/>
    <lineage>
        <taxon>Bacteria</taxon>
        <taxon>Pseudomonadati</taxon>
        <taxon>Pseudomonadota</taxon>
        <taxon>Betaproteobacteria</taxon>
        <taxon>Burkholderiales</taxon>
        <taxon>Oxalobacteraceae</taxon>
        <taxon>Telluria group</taxon>
        <taxon>Duganella</taxon>
    </lineage>
</organism>
<dbReference type="RefSeq" id="WP_161051249.1">
    <property type="nucleotide sequence ID" value="NZ_WWCR01000021.1"/>
</dbReference>
<feature type="domain" description="TOTE conflict system primase" evidence="1">
    <location>
        <begin position="18"/>
        <end position="114"/>
    </location>
</feature>
<name>A0A7X4H2R4_9BURK</name>
<dbReference type="Pfam" id="PF22548">
    <property type="entry name" value="AEP-TOTE"/>
    <property type="match status" value="1"/>
</dbReference>
<gene>
    <name evidence="2" type="ORF">GTP56_18910</name>
</gene>
<protein>
    <recommendedName>
        <fullName evidence="1">TOTE conflict system primase domain-containing protein</fullName>
    </recommendedName>
</protein>
<proteinExistence type="predicted"/>
<evidence type="ECO:0000313" key="2">
    <source>
        <dbReference type="EMBL" id="MYM74253.1"/>
    </source>
</evidence>
<reference evidence="2 3" key="1">
    <citation type="submission" date="2019-12" db="EMBL/GenBank/DDBJ databases">
        <title>Novel species isolated from a subtropical stream in China.</title>
        <authorList>
            <person name="Lu H."/>
        </authorList>
    </citation>
    <scope>NUCLEOTIDE SEQUENCE [LARGE SCALE GENOMIC DNA]</scope>
    <source>
        <strain evidence="2 3">FT134W</strain>
    </source>
</reference>
<dbReference type="AlphaFoldDB" id="A0A7X4H2R4"/>
<evidence type="ECO:0000259" key="1">
    <source>
        <dbReference type="Pfam" id="PF22548"/>
    </source>
</evidence>
<dbReference type="InterPro" id="IPR054347">
    <property type="entry name" value="TOTE_primase"/>
</dbReference>
<dbReference type="EMBL" id="WWCR01000021">
    <property type="protein sequence ID" value="MYM74253.1"/>
    <property type="molecule type" value="Genomic_DNA"/>
</dbReference>
<sequence length="240" mass="26479">MDKLISELRRLFLLNADNHQRLQHHLRGEATFAFDLAQDGMTRAIVIDFHKASGEQHWLRLCEVANALQSDLDLPAPAVSVSGGESYRLWLSLASPIPTERARQFLALLHKAYFEDEAIDLGRTVVELPPCLHVATGLWASFINPGMGGALAEDLGLEMPPNELSQAAFLEKLHCISDEAFAHAMDTLQRRHTAVKAPPAPMPSAATPQGLLLKDATLEDIVKHLHALGIEPTFRHVLKN</sequence>
<accession>A0A7X4H2R4</accession>
<dbReference type="Proteomes" id="UP000469734">
    <property type="component" value="Unassembled WGS sequence"/>
</dbReference>
<evidence type="ECO:0000313" key="3">
    <source>
        <dbReference type="Proteomes" id="UP000469734"/>
    </source>
</evidence>
<comment type="caution">
    <text evidence="2">The sequence shown here is derived from an EMBL/GenBank/DDBJ whole genome shotgun (WGS) entry which is preliminary data.</text>
</comment>